<dbReference type="Pfam" id="PF02900">
    <property type="entry name" value="LigB"/>
    <property type="match status" value="1"/>
</dbReference>
<dbReference type="GO" id="GO:0008198">
    <property type="term" value="F:ferrous iron binding"/>
    <property type="evidence" value="ECO:0007669"/>
    <property type="project" value="InterPro"/>
</dbReference>
<protein>
    <submittedName>
        <fullName evidence="2">Protocatechuate 4,5-dioxygenase beta chain</fullName>
    </submittedName>
</protein>
<name>A0AA35X0E6_GEOBA</name>
<gene>
    <name evidence="2" type="ORF">GBAR_LOCUS22007</name>
</gene>
<dbReference type="CDD" id="cd07366">
    <property type="entry name" value="3MGA_Dioxygenase"/>
    <property type="match status" value="1"/>
</dbReference>
<dbReference type="InterPro" id="IPR004183">
    <property type="entry name" value="Xdiol_dOase_suB"/>
</dbReference>
<dbReference type="Gene3D" id="3.40.830.10">
    <property type="entry name" value="LigB-like"/>
    <property type="match status" value="1"/>
</dbReference>
<accession>A0AA35X0E6</accession>
<dbReference type="GO" id="GO:0016702">
    <property type="term" value="F:oxidoreductase activity, acting on single donors with incorporation of molecular oxygen, incorporation of two atoms of oxygen"/>
    <property type="evidence" value="ECO:0007669"/>
    <property type="project" value="UniProtKB-ARBA"/>
</dbReference>
<organism evidence="2 3">
    <name type="scientific">Geodia barretti</name>
    <name type="common">Barrett's horny sponge</name>
    <dbReference type="NCBI Taxonomy" id="519541"/>
    <lineage>
        <taxon>Eukaryota</taxon>
        <taxon>Metazoa</taxon>
        <taxon>Porifera</taxon>
        <taxon>Demospongiae</taxon>
        <taxon>Heteroscleromorpha</taxon>
        <taxon>Tetractinellida</taxon>
        <taxon>Astrophorina</taxon>
        <taxon>Geodiidae</taxon>
        <taxon>Geodia</taxon>
    </lineage>
</organism>
<sequence length="329" mass="36448">MADIVLGLGSSHSPQLSTPSEMWLTYGEGDKRHQELWAADGNPYSFEELLSSIDRSMIEKELAEDKMATRYNACQQGIATLGSTLEDAAPDIVVMIGDDQLELFNEGNMPAMLVYWGDTIRNVPISIPEAAPAFRKANAWGWFADREIDYPIASDLGRHVIEHLVDQKFDVAHSRRLPEGQGMGHAFGYVYQRILHQKAIPALPIMVNTYYPPNQVTPQRCYELGQAVRAAVQEWEGDARVAVIASGGLSHFVIDEDLDNHVLKAMQNRDAEALSSIPKEKLNSGNSEIRNWIAVAGAVEHLDMKVVDYVPCYRSPAGTGCAMGFAQWT</sequence>
<dbReference type="AlphaFoldDB" id="A0AA35X0E6"/>
<evidence type="ECO:0000259" key="1">
    <source>
        <dbReference type="Pfam" id="PF02900"/>
    </source>
</evidence>
<keyword evidence="3" id="KW-1185">Reference proteome</keyword>
<dbReference type="EMBL" id="CASHTH010003049">
    <property type="protein sequence ID" value="CAI8039549.1"/>
    <property type="molecule type" value="Genomic_DNA"/>
</dbReference>
<feature type="domain" description="Extradiol ring-cleavage dioxygenase class III enzyme subunit B" evidence="1">
    <location>
        <begin position="75"/>
        <end position="301"/>
    </location>
</feature>
<proteinExistence type="predicted"/>
<dbReference type="SUPFAM" id="SSF53213">
    <property type="entry name" value="LigB-like"/>
    <property type="match status" value="1"/>
</dbReference>
<comment type="caution">
    <text evidence="2">The sequence shown here is derived from an EMBL/GenBank/DDBJ whole genome shotgun (WGS) entry which is preliminary data.</text>
</comment>
<dbReference type="Proteomes" id="UP001174909">
    <property type="component" value="Unassembled WGS sequence"/>
</dbReference>
<reference evidence="2" key="1">
    <citation type="submission" date="2023-03" db="EMBL/GenBank/DDBJ databases">
        <authorList>
            <person name="Steffen K."/>
            <person name="Cardenas P."/>
        </authorList>
    </citation>
    <scope>NUCLEOTIDE SEQUENCE</scope>
</reference>
<dbReference type="InterPro" id="IPR034938">
    <property type="entry name" value="3MGA_Dioxygenase"/>
</dbReference>
<evidence type="ECO:0000313" key="3">
    <source>
        <dbReference type="Proteomes" id="UP001174909"/>
    </source>
</evidence>
<evidence type="ECO:0000313" key="2">
    <source>
        <dbReference type="EMBL" id="CAI8039549.1"/>
    </source>
</evidence>